<dbReference type="InterPro" id="IPR001128">
    <property type="entry name" value="Cyt_P450"/>
</dbReference>
<evidence type="ECO:0000256" key="11">
    <source>
        <dbReference type="ARBA" id="ARBA00023004"/>
    </source>
</evidence>
<gene>
    <name evidence="16" type="ORF">DCAR_016741</name>
</gene>
<evidence type="ECO:0000256" key="4">
    <source>
        <dbReference type="ARBA" id="ARBA00022617"/>
    </source>
</evidence>
<keyword evidence="11 14" id="KW-0408">Iron</keyword>
<evidence type="ECO:0000256" key="15">
    <source>
        <dbReference type="RuleBase" id="RU000461"/>
    </source>
</evidence>
<evidence type="ECO:0000256" key="9">
    <source>
        <dbReference type="ARBA" id="ARBA00022989"/>
    </source>
</evidence>
<comment type="subcellular location">
    <subcellularLocation>
        <location evidence="2">Microsome membrane</location>
        <topology evidence="2">Single-pass membrane protein</topology>
    </subcellularLocation>
</comment>
<evidence type="ECO:0000256" key="2">
    <source>
        <dbReference type="ARBA" id="ARBA00004111"/>
    </source>
</evidence>
<dbReference type="PROSITE" id="PS00086">
    <property type="entry name" value="CYTOCHROME_P450"/>
    <property type="match status" value="1"/>
</dbReference>
<dbReference type="PRINTS" id="PR00463">
    <property type="entry name" value="EP450I"/>
</dbReference>
<evidence type="ECO:0000256" key="1">
    <source>
        <dbReference type="ARBA" id="ARBA00001971"/>
    </source>
</evidence>
<dbReference type="SUPFAM" id="SSF48264">
    <property type="entry name" value="Cytochrome P450"/>
    <property type="match status" value="2"/>
</dbReference>
<dbReference type="PRINTS" id="PR00385">
    <property type="entry name" value="P450"/>
</dbReference>
<evidence type="ECO:0000313" key="16">
    <source>
        <dbReference type="EMBL" id="KZM93496.1"/>
    </source>
</evidence>
<keyword evidence="10 15" id="KW-0560">Oxidoreductase</keyword>
<dbReference type="GO" id="GO:0020037">
    <property type="term" value="F:heme binding"/>
    <property type="evidence" value="ECO:0007669"/>
    <property type="project" value="InterPro"/>
</dbReference>
<protein>
    <recommendedName>
        <fullName evidence="17">Cytochrome P450</fullName>
    </recommendedName>
</protein>
<dbReference type="PANTHER" id="PTHR47955">
    <property type="entry name" value="CYTOCHROME P450 FAMILY 71 PROTEIN"/>
    <property type="match status" value="1"/>
</dbReference>
<dbReference type="Gene3D" id="1.10.630.10">
    <property type="entry name" value="Cytochrome P450"/>
    <property type="match status" value="2"/>
</dbReference>
<dbReference type="InterPro" id="IPR017972">
    <property type="entry name" value="Cyt_P450_CS"/>
</dbReference>
<dbReference type="Gramene" id="KZM93496">
    <property type="protein sequence ID" value="KZM93496"/>
    <property type="gene ID" value="DCAR_016741"/>
</dbReference>
<dbReference type="EMBL" id="LNRQ01000005">
    <property type="protein sequence ID" value="KZM93496.1"/>
    <property type="molecule type" value="Genomic_DNA"/>
</dbReference>
<accession>A0A164XR53</accession>
<reference evidence="16" key="1">
    <citation type="journal article" date="2016" name="Nat. Genet.">
        <title>A high-quality carrot genome assembly provides new insights into carotenoid accumulation and asterid genome evolution.</title>
        <authorList>
            <person name="Iorizzo M."/>
            <person name="Ellison S."/>
            <person name="Senalik D."/>
            <person name="Zeng P."/>
            <person name="Satapoomin P."/>
            <person name="Huang J."/>
            <person name="Bowman M."/>
            <person name="Iovene M."/>
            <person name="Sanseverino W."/>
            <person name="Cavagnaro P."/>
            <person name="Yildiz M."/>
            <person name="Macko-Podgorni A."/>
            <person name="Moranska E."/>
            <person name="Grzebelus E."/>
            <person name="Grzebelus D."/>
            <person name="Ashrafi H."/>
            <person name="Zheng Z."/>
            <person name="Cheng S."/>
            <person name="Spooner D."/>
            <person name="Van Deynze A."/>
            <person name="Simon P."/>
        </authorList>
    </citation>
    <scope>NUCLEOTIDE SEQUENCE [LARGE SCALE GENOMIC DNA]</scope>
    <source>
        <tissue evidence="16">Leaf</tissue>
    </source>
</reference>
<evidence type="ECO:0000256" key="7">
    <source>
        <dbReference type="ARBA" id="ARBA00022824"/>
    </source>
</evidence>
<organism evidence="16">
    <name type="scientific">Daucus carota subsp. sativus</name>
    <name type="common">Carrot</name>
    <dbReference type="NCBI Taxonomy" id="79200"/>
    <lineage>
        <taxon>Eukaryota</taxon>
        <taxon>Viridiplantae</taxon>
        <taxon>Streptophyta</taxon>
        <taxon>Embryophyta</taxon>
        <taxon>Tracheophyta</taxon>
        <taxon>Spermatophyta</taxon>
        <taxon>Magnoliopsida</taxon>
        <taxon>eudicotyledons</taxon>
        <taxon>Gunneridae</taxon>
        <taxon>Pentapetalae</taxon>
        <taxon>asterids</taxon>
        <taxon>campanulids</taxon>
        <taxon>Apiales</taxon>
        <taxon>Apiaceae</taxon>
        <taxon>Apioideae</taxon>
        <taxon>Scandiceae</taxon>
        <taxon>Daucinae</taxon>
        <taxon>Daucus</taxon>
        <taxon>Daucus sect. Daucus</taxon>
    </lineage>
</organism>
<dbReference type="STRING" id="79200.A0A164XR53"/>
<dbReference type="InterPro" id="IPR036396">
    <property type="entry name" value="Cyt_P450_sf"/>
</dbReference>
<dbReference type="GO" id="GO:0004497">
    <property type="term" value="F:monooxygenase activity"/>
    <property type="evidence" value="ECO:0007669"/>
    <property type="project" value="UniProtKB-KW"/>
</dbReference>
<keyword evidence="12 15" id="KW-0503">Monooxygenase</keyword>
<keyword evidence="13" id="KW-0472">Membrane</keyword>
<dbReference type="AlphaFoldDB" id="A0A164XR53"/>
<name>A0A164XR53_DAUCS</name>
<keyword evidence="5" id="KW-0812">Transmembrane</keyword>
<evidence type="ECO:0000256" key="8">
    <source>
        <dbReference type="ARBA" id="ARBA00022848"/>
    </source>
</evidence>
<evidence type="ECO:0000256" key="12">
    <source>
        <dbReference type="ARBA" id="ARBA00023033"/>
    </source>
</evidence>
<evidence type="ECO:0008006" key="17">
    <source>
        <dbReference type="Google" id="ProtNLM"/>
    </source>
</evidence>
<keyword evidence="7" id="KW-0256">Endoplasmic reticulum</keyword>
<evidence type="ECO:0000256" key="5">
    <source>
        <dbReference type="ARBA" id="ARBA00022692"/>
    </source>
</evidence>
<evidence type="ECO:0000256" key="3">
    <source>
        <dbReference type="ARBA" id="ARBA00010617"/>
    </source>
</evidence>
<keyword evidence="9" id="KW-1133">Transmembrane helix</keyword>
<comment type="cofactor">
    <cofactor evidence="1 14">
        <name>heme</name>
        <dbReference type="ChEBI" id="CHEBI:30413"/>
    </cofactor>
</comment>
<keyword evidence="8" id="KW-0492">Microsome</keyword>
<dbReference type="GO" id="GO:0005506">
    <property type="term" value="F:iron ion binding"/>
    <property type="evidence" value="ECO:0007669"/>
    <property type="project" value="InterPro"/>
</dbReference>
<comment type="caution">
    <text evidence="16">The sequence shown here is derived from an EMBL/GenBank/DDBJ whole genome shotgun (WGS) entry which is preliminary data.</text>
</comment>
<dbReference type="GO" id="GO:0016705">
    <property type="term" value="F:oxidoreductase activity, acting on paired donors, with incorporation or reduction of molecular oxygen"/>
    <property type="evidence" value="ECO:0007669"/>
    <property type="project" value="InterPro"/>
</dbReference>
<evidence type="ECO:0000256" key="14">
    <source>
        <dbReference type="PIRSR" id="PIRSR602401-1"/>
    </source>
</evidence>
<dbReference type="Pfam" id="PF00067">
    <property type="entry name" value="p450"/>
    <property type="match status" value="1"/>
</dbReference>
<feature type="binding site" description="axial binding residue" evidence="14">
    <location>
        <position position="558"/>
    </location>
    <ligand>
        <name>heme</name>
        <dbReference type="ChEBI" id="CHEBI:30413"/>
    </ligand>
    <ligandPart>
        <name>Fe</name>
        <dbReference type="ChEBI" id="CHEBI:18248"/>
    </ligandPart>
</feature>
<proteinExistence type="inferred from homology"/>
<dbReference type="CDD" id="cd11072">
    <property type="entry name" value="CYP71-like"/>
    <property type="match status" value="1"/>
</dbReference>
<evidence type="ECO:0000256" key="6">
    <source>
        <dbReference type="ARBA" id="ARBA00022723"/>
    </source>
</evidence>
<keyword evidence="4 14" id="KW-0349">Heme</keyword>
<evidence type="ECO:0000256" key="13">
    <source>
        <dbReference type="ARBA" id="ARBA00023136"/>
    </source>
</evidence>
<evidence type="ECO:0000256" key="10">
    <source>
        <dbReference type="ARBA" id="ARBA00023002"/>
    </source>
</evidence>
<sequence length="618" mass="69636">MSTRIHWVLNATQASFASFFLADYFPLWGSLLDRLGGARARLDKNFDELNVFYHQLIDEHMHASTASAQECSILDILLQMNKDSSGITFDHIKAILMNVIVAGTGSSAEVVAWAMTLLIKNPTTMNKAQQEVRELTGKKGFIDESNLQKLVYLKAIVKEAIRLHPPAPLLVPRETTEKCVLGSVRALVVSSVTAATEVFRYNDLCFSSRPALVGAQKISYKGLDLVFSPYNDHWRKTKKIATLHLFSAKRTHSFQSVREEEVARMVKAVRDKITASDDSSIVNLSKTVIRLTSSIIFRMTFGKRFDDGEYGQGDDNKMSRKIQWLLAETQANSVSFFVTNFFPLMGRLIDRLSGAYARLEKSFNELDAFYQQFIDENLQASTVSAPDSTILNILLKMNKDSSEFTFDHIKAILMNFIVAGSDTSAAVVVWAMTLLVKNPTAMKKVQDEVREFTGKKGFVDENDIQNLVYLKAVVKETMRLNPPAPLLVPRETTEKCVISGYEIDAKTLVYINAYALGRDPEFWVNPDSFLPERFLNSSTDFRGQDYEFIPFGAGRRMCPGLLLGVIMTELVLTNLLYSFDWELPPGMEITDIDMASQPGTTMHKKNHLNLVPKFINYH</sequence>
<comment type="similarity">
    <text evidence="3 15">Belongs to the cytochrome P450 family.</text>
</comment>
<dbReference type="PANTHER" id="PTHR47955:SF22">
    <property type="entry name" value="CYTOCHROME P450 83B1-LIKE"/>
    <property type="match status" value="1"/>
</dbReference>
<dbReference type="OMA" id="LVYINAY"/>
<dbReference type="FunFam" id="1.10.630.10:FF:000011">
    <property type="entry name" value="Cytochrome P450 83B1"/>
    <property type="match status" value="1"/>
</dbReference>
<dbReference type="InterPro" id="IPR002401">
    <property type="entry name" value="Cyt_P450_E_grp-I"/>
</dbReference>
<keyword evidence="6 14" id="KW-0479">Metal-binding</keyword>